<dbReference type="PANTHER" id="PTHR15749">
    <property type="entry name" value="FANCONI-ASSOCIATED NUCLEASE 1"/>
    <property type="match status" value="1"/>
</dbReference>
<dbReference type="Gene3D" id="3.40.1350.10">
    <property type="match status" value="1"/>
</dbReference>
<keyword evidence="7" id="KW-0479">Metal-binding</keyword>
<evidence type="ECO:0000256" key="5">
    <source>
        <dbReference type="ARBA" id="ARBA00012029"/>
    </source>
</evidence>
<evidence type="ECO:0000256" key="7">
    <source>
        <dbReference type="ARBA" id="ARBA00022723"/>
    </source>
</evidence>
<proteinExistence type="inferred from homology"/>
<comment type="cofactor">
    <cofactor evidence="3">
        <name>Mg(2+)</name>
        <dbReference type="ChEBI" id="CHEBI:18420"/>
    </cofactor>
</comment>
<dbReference type="SMART" id="SM00990">
    <property type="entry name" value="VRR_NUC"/>
    <property type="match status" value="1"/>
</dbReference>
<evidence type="ECO:0000256" key="10">
    <source>
        <dbReference type="ARBA" id="ARBA00023211"/>
    </source>
</evidence>
<keyword evidence="6" id="KW-0540">Nuclease</keyword>
<dbReference type="InterPro" id="IPR011856">
    <property type="entry name" value="tRNA_endonuc-like_dom_sf"/>
</dbReference>
<dbReference type="InterPro" id="IPR033315">
    <property type="entry name" value="Fan1-like"/>
</dbReference>
<comment type="cofactor">
    <cofactor evidence="2">
        <name>Mn(2+)</name>
        <dbReference type="ChEBI" id="CHEBI:29035"/>
    </cofactor>
</comment>
<evidence type="ECO:0000256" key="2">
    <source>
        <dbReference type="ARBA" id="ARBA00001936"/>
    </source>
</evidence>
<dbReference type="InterPro" id="IPR014883">
    <property type="entry name" value="VRR_NUC"/>
</dbReference>
<evidence type="ECO:0000256" key="9">
    <source>
        <dbReference type="ARBA" id="ARBA00022842"/>
    </source>
</evidence>
<evidence type="ECO:0000256" key="1">
    <source>
        <dbReference type="ARBA" id="ARBA00000983"/>
    </source>
</evidence>
<evidence type="ECO:0000256" key="4">
    <source>
        <dbReference type="ARBA" id="ARBA00005533"/>
    </source>
</evidence>
<dbReference type="Pfam" id="PF08774">
    <property type="entry name" value="VRR_NUC"/>
    <property type="match status" value="1"/>
</dbReference>
<keyword evidence="9" id="KW-0460">Magnesium</keyword>
<evidence type="ECO:0000256" key="6">
    <source>
        <dbReference type="ARBA" id="ARBA00022722"/>
    </source>
</evidence>
<evidence type="ECO:0000313" key="13">
    <source>
        <dbReference type="Proteomes" id="UP000646745"/>
    </source>
</evidence>
<keyword evidence="8" id="KW-0378">Hydrolase</keyword>
<protein>
    <recommendedName>
        <fullName evidence="5">phosphodiesterase I</fullName>
        <ecNumber evidence="5">3.1.4.1</ecNumber>
    </recommendedName>
</protein>
<evidence type="ECO:0000313" key="12">
    <source>
        <dbReference type="EMBL" id="GHB07443.1"/>
    </source>
</evidence>
<dbReference type="Pfam" id="PF21315">
    <property type="entry name" value="FAN1_HTH"/>
    <property type="match status" value="1"/>
</dbReference>
<evidence type="ECO:0000256" key="3">
    <source>
        <dbReference type="ARBA" id="ARBA00001946"/>
    </source>
</evidence>
<evidence type="ECO:0000256" key="8">
    <source>
        <dbReference type="ARBA" id="ARBA00022801"/>
    </source>
</evidence>
<name>A0ABQ3DM46_9GAMM</name>
<comment type="similarity">
    <text evidence="4">Belongs to the FAN1 family.</text>
</comment>
<dbReference type="Proteomes" id="UP000646745">
    <property type="component" value="Unassembled WGS sequence"/>
</dbReference>
<accession>A0ABQ3DM46</accession>
<organism evidence="12 13">
    <name type="scientific">Salinicola rhizosphaerae</name>
    <dbReference type="NCBI Taxonomy" id="1443141"/>
    <lineage>
        <taxon>Bacteria</taxon>
        <taxon>Pseudomonadati</taxon>
        <taxon>Pseudomonadota</taxon>
        <taxon>Gammaproteobacteria</taxon>
        <taxon>Oceanospirillales</taxon>
        <taxon>Halomonadaceae</taxon>
        <taxon>Salinicola</taxon>
    </lineage>
</organism>
<comment type="caution">
    <text evidence="12">The sequence shown here is derived from an EMBL/GenBank/DDBJ whole genome shotgun (WGS) entry which is preliminary data.</text>
</comment>
<dbReference type="EMBL" id="BMZI01000001">
    <property type="protein sequence ID" value="GHB07443.1"/>
    <property type="molecule type" value="Genomic_DNA"/>
</dbReference>
<keyword evidence="10" id="KW-0464">Manganese</keyword>
<feature type="domain" description="VRR-NUC" evidence="11">
    <location>
        <begin position="432"/>
        <end position="550"/>
    </location>
</feature>
<sequence length="561" mass="63524">MALPTLDDPFYYLVNFRTVLDWLSARYADLLSDDERDFIARFEGLPQSSQALLVRMVMRKGVDFRASRLRYDEIGEPGDAVGPLIDAGWVEEGSALALEALFALTTKAELAAGLADRLAESGVPRAAGKGVWLEALGACSPAPRPLSDWLPELEDRHFRLAVDAMCERFRLMFFGNLRQQWSEFVLAELGVFRFETVVLDQRSRAFSRRDELEAYHRLHKLRERFEADEPLAVILAELPESAFDNDWLERRRARLIYRVAYRLERLGELLHALALYERCTAPDARLRRIRVLESLERYAAAQALAEAATRAPASAAEAQAVARILPRLRRKQGGAAIARRPGNGPARLDLELPRASSVERAVAQHLSRDDAPVCYVENVLVNGLFGLLCWEAIFAPLPGAFFHPFHVGPVDLHEPDFRSRRCSHFDACLAALERGDHAEVIRRRYREKHGIQSPFVFWEGLDESLLELALACIPARHLRLWFERLLTDIRANRAGMPDLIQFRPGADEAEHAYHMIEVKGPGDRLQDNQKRWLEFCAEHDMPISVCYVVWQAEEAAGGGAE</sequence>
<dbReference type="Pfam" id="PF18081">
    <property type="entry name" value="FANC_SAP"/>
    <property type="match status" value="1"/>
</dbReference>
<evidence type="ECO:0000259" key="11">
    <source>
        <dbReference type="SMART" id="SM00990"/>
    </source>
</evidence>
<dbReference type="InterPro" id="IPR040603">
    <property type="entry name" value="FAN1_SAP_bact"/>
</dbReference>
<reference evidence="13" key="1">
    <citation type="journal article" date="2019" name="Int. J. Syst. Evol. Microbiol.">
        <title>The Global Catalogue of Microorganisms (GCM) 10K type strain sequencing project: providing services to taxonomists for standard genome sequencing and annotation.</title>
        <authorList>
            <consortium name="The Broad Institute Genomics Platform"/>
            <consortium name="The Broad Institute Genome Sequencing Center for Infectious Disease"/>
            <person name="Wu L."/>
            <person name="Ma J."/>
        </authorList>
    </citation>
    <scope>NUCLEOTIDE SEQUENCE [LARGE SCALE GENOMIC DNA]</scope>
    <source>
        <strain evidence="13">KCTC 32998</strain>
    </source>
</reference>
<dbReference type="PANTHER" id="PTHR15749:SF4">
    <property type="entry name" value="FANCONI-ASSOCIATED NUCLEASE 1"/>
    <property type="match status" value="1"/>
</dbReference>
<dbReference type="EC" id="3.1.4.1" evidence="5"/>
<dbReference type="RefSeq" id="WP_189442627.1">
    <property type="nucleotide sequence ID" value="NZ_BMZI01000001.1"/>
</dbReference>
<gene>
    <name evidence="12" type="ORF">GCM10009038_00800</name>
</gene>
<keyword evidence="13" id="KW-1185">Reference proteome</keyword>
<comment type="catalytic activity">
    <reaction evidence="1">
        <text>Hydrolytically removes 5'-nucleotides successively from the 3'-hydroxy termini of 3'-hydroxy-terminated oligonucleotides.</text>
        <dbReference type="EC" id="3.1.4.1"/>
    </reaction>
</comment>
<dbReference type="InterPro" id="IPR049125">
    <property type="entry name" value="FAN1-like_WH"/>
</dbReference>